<organism evidence="1 2">
    <name type="scientific">Paramecium octaurelia</name>
    <dbReference type="NCBI Taxonomy" id="43137"/>
    <lineage>
        <taxon>Eukaryota</taxon>
        <taxon>Sar</taxon>
        <taxon>Alveolata</taxon>
        <taxon>Ciliophora</taxon>
        <taxon>Intramacronucleata</taxon>
        <taxon>Oligohymenophorea</taxon>
        <taxon>Peniculida</taxon>
        <taxon>Parameciidae</taxon>
        <taxon>Paramecium</taxon>
    </lineage>
</organism>
<sequence length="273" mass="32782">MNFWPLYLQQIPLSLKLLTILCTQSRNFGSQLVSCFYMSYPGYLFVKCQNFVQNKTYFLQLFNFDKRHINFGFNFSSPYFIQRNNIILQLKLLVTPINDLFKRIFLELMHLQSNSPQIVLILPYCMIKSDQFQSLDAFQWTQQKKYSLFPMTIFYYQIVSSFQFFHPFFRAYQFTIYHRNYQYPKAAISFLILQFLSMFQLVKNNLDVTGAELIFHKLTLILLLQLPFQFLSIPFNIFKPFSNKFKVNLDKGQTGRETLFYDLNYFIIRILQG</sequence>
<reference evidence="1" key="1">
    <citation type="submission" date="2021-01" db="EMBL/GenBank/DDBJ databases">
        <authorList>
            <consortium name="Genoscope - CEA"/>
            <person name="William W."/>
        </authorList>
    </citation>
    <scope>NUCLEOTIDE SEQUENCE</scope>
</reference>
<dbReference type="AlphaFoldDB" id="A0A8S1YS70"/>
<gene>
    <name evidence="1" type="ORF">POCTA_138.1.T1930012</name>
</gene>
<dbReference type="EMBL" id="CAJJDP010000197">
    <property type="protein sequence ID" value="CAD8214894.1"/>
    <property type="molecule type" value="Genomic_DNA"/>
</dbReference>
<comment type="caution">
    <text evidence="1">The sequence shown here is derived from an EMBL/GenBank/DDBJ whole genome shotgun (WGS) entry which is preliminary data.</text>
</comment>
<evidence type="ECO:0000313" key="1">
    <source>
        <dbReference type="EMBL" id="CAD8214894.1"/>
    </source>
</evidence>
<dbReference type="Proteomes" id="UP000683925">
    <property type="component" value="Unassembled WGS sequence"/>
</dbReference>
<keyword evidence="2" id="KW-1185">Reference proteome</keyword>
<evidence type="ECO:0000313" key="2">
    <source>
        <dbReference type="Proteomes" id="UP000683925"/>
    </source>
</evidence>
<accession>A0A8S1YS70</accession>
<proteinExistence type="predicted"/>
<protein>
    <submittedName>
        <fullName evidence="1">Uncharacterized protein</fullName>
    </submittedName>
</protein>
<name>A0A8S1YS70_PAROT</name>